<evidence type="ECO:0000313" key="1">
    <source>
        <dbReference type="EMBL" id="AEM41324.1"/>
    </source>
</evidence>
<dbReference type="EMBL" id="CP002018">
    <property type="protein sequence ID" value="AEM41324.1"/>
    <property type="molecule type" value="Genomic_DNA"/>
</dbReference>
<dbReference type="AlphaFoldDB" id="F9Y9A7"/>
<name>F9Y9A7_KETVW</name>
<sequence>MTARAAQEAALHWLLRWIDGPVRAILTGQTRKTGGFEAFSGGER</sequence>
<dbReference type="Proteomes" id="UP000000692">
    <property type="component" value="Chromosome"/>
</dbReference>
<dbReference type="HOGENOM" id="CLU_3217354_0_0_5"/>
<reference evidence="1 2" key="1">
    <citation type="journal article" date="2011" name="J. Bacteriol.">
        <title>Complete genome sequence of the industrial strain Ketogulonicigenium vulgare WSH-001.</title>
        <authorList>
            <person name="Liu L."/>
            <person name="Li Y."/>
            <person name="Zhang J."/>
            <person name="Zhou Z."/>
            <person name="Liu J."/>
            <person name="Li X."/>
            <person name="Zhou J."/>
            <person name="Du G."/>
            <person name="Wang L."/>
            <person name="Chen J."/>
        </authorList>
    </citation>
    <scope>NUCLEOTIDE SEQUENCE [LARGE SCALE GENOMIC DNA]</scope>
    <source>
        <strain evidence="1 2">WSH-001</strain>
    </source>
</reference>
<proteinExistence type="predicted"/>
<evidence type="ECO:0000313" key="2">
    <source>
        <dbReference type="Proteomes" id="UP000000692"/>
    </source>
</evidence>
<protein>
    <submittedName>
        <fullName evidence="1">Uncharacterized protein</fullName>
    </submittedName>
</protein>
<accession>F9Y9A7</accession>
<gene>
    <name evidence="1" type="ordered locus">KVU_1485</name>
</gene>
<keyword evidence="2" id="KW-1185">Reference proteome</keyword>
<dbReference type="KEGG" id="kvl:KVU_1485"/>
<organism evidence="1 2">
    <name type="scientific">Ketogulonicigenium vulgare (strain WSH-001)</name>
    <dbReference type="NCBI Taxonomy" id="759362"/>
    <lineage>
        <taxon>Bacteria</taxon>
        <taxon>Pseudomonadati</taxon>
        <taxon>Pseudomonadota</taxon>
        <taxon>Alphaproteobacteria</taxon>
        <taxon>Rhodobacterales</taxon>
        <taxon>Roseobacteraceae</taxon>
        <taxon>Ketogulonicigenium</taxon>
    </lineage>
</organism>